<sequence>MTWASLRAVGMQGEAIFHKPVVSCLRDIRGCEMSPEQQKRFHSGFSDMVSE</sequence>
<proteinExistence type="predicted"/>
<dbReference type="AlphaFoldDB" id="A0A0E9WCN3"/>
<evidence type="ECO:0000313" key="1">
    <source>
        <dbReference type="EMBL" id="JAH88066.1"/>
    </source>
</evidence>
<protein>
    <submittedName>
        <fullName evidence="1">Uncharacterized protein</fullName>
    </submittedName>
</protein>
<accession>A0A0E9WCN3</accession>
<name>A0A0E9WCN3_ANGAN</name>
<organism evidence="1">
    <name type="scientific">Anguilla anguilla</name>
    <name type="common">European freshwater eel</name>
    <name type="synonym">Muraena anguilla</name>
    <dbReference type="NCBI Taxonomy" id="7936"/>
    <lineage>
        <taxon>Eukaryota</taxon>
        <taxon>Metazoa</taxon>
        <taxon>Chordata</taxon>
        <taxon>Craniata</taxon>
        <taxon>Vertebrata</taxon>
        <taxon>Euteleostomi</taxon>
        <taxon>Actinopterygii</taxon>
        <taxon>Neopterygii</taxon>
        <taxon>Teleostei</taxon>
        <taxon>Anguilliformes</taxon>
        <taxon>Anguillidae</taxon>
        <taxon>Anguilla</taxon>
    </lineage>
</organism>
<dbReference type="EMBL" id="GBXM01020511">
    <property type="protein sequence ID" value="JAH88066.1"/>
    <property type="molecule type" value="Transcribed_RNA"/>
</dbReference>
<reference evidence="1" key="1">
    <citation type="submission" date="2014-11" db="EMBL/GenBank/DDBJ databases">
        <authorList>
            <person name="Amaro Gonzalez C."/>
        </authorList>
    </citation>
    <scope>NUCLEOTIDE SEQUENCE</scope>
</reference>
<reference evidence="1" key="2">
    <citation type="journal article" date="2015" name="Fish Shellfish Immunol.">
        <title>Early steps in the European eel (Anguilla anguilla)-Vibrio vulnificus interaction in the gills: Role of the RtxA13 toxin.</title>
        <authorList>
            <person name="Callol A."/>
            <person name="Pajuelo D."/>
            <person name="Ebbesson L."/>
            <person name="Teles M."/>
            <person name="MacKenzie S."/>
            <person name="Amaro C."/>
        </authorList>
    </citation>
    <scope>NUCLEOTIDE SEQUENCE</scope>
</reference>